<dbReference type="Gene3D" id="2.30.31.10">
    <property type="entry name" value="Transcriptional Coactivator Pc4, Chain A"/>
    <property type="match status" value="1"/>
</dbReference>
<keyword evidence="6" id="KW-0539">Nucleus</keyword>
<dbReference type="AlphaFoldDB" id="A0A7J6GNU0"/>
<sequence>MSCLGKRKEEEEDQDQDLASEALASSHVHHAQGPPKKTLKKEDSADDSNDDVVVCEISKNRRVSVRHWQGKIFIDIREYYLKDGKQMPGKKGISLTMDQWKIFRDHVETIDKALVCWAYVDIKGGYDNTRMKGLGYHLSGWF</sequence>
<dbReference type="GO" id="GO:0003677">
    <property type="term" value="F:DNA binding"/>
    <property type="evidence" value="ECO:0007669"/>
    <property type="project" value="UniProtKB-KW"/>
</dbReference>
<keyword evidence="10" id="KW-1185">Reference proteome</keyword>
<dbReference type="InterPro" id="IPR045125">
    <property type="entry name" value="Sub1/Tcp4-like"/>
</dbReference>
<dbReference type="Proteomes" id="UP000583929">
    <property type="component" value="Unassembled WGS sequence"/>
</dbReference>
<feature type="domain" description="Transcriptional coactivator p15 (PC4) C-terminal" evidence="8">
    <location>
        <begin position="55"/>
        <end position="106"/>
    </location>
</feature>
<keyword evidence="5" id="KW-0804">Transcription</keyword>
<evidence type="ECO:0000256" key="6">
    <source>
        <dbReference type="ARBA" id="ARBA00023242"/>
    </source>
</evidence>
<dbReference type="GO" id="GO:0060261">
    <property type="term" value="P:positive regulation of transcription initiation by RNA polymerase II"/>
    <property type="evidence" value="ECO:0007669"/>
    <property type="project" value="InterPro"/>
</dbReference>
<dbReference type="Pfam" id="PF02229">
    <property type="entry name" value="PC4"/>
    <property type="match status" value="1"/>
</dbReference>
<dbReference type="InterPro" id="IPR003173">
    <property type="entry name" value="PC4_C"/>
</dbReference>
<evidence type="ECO:0000256" key="3">
    <source>
        <dbReference type="ARBA" id="ARBA00023015"/>
    </source>
</evidence>
<evidence type="ECO:0000313" key="10">
    <source>
        <dbReference type="Proteomes" id="UP000583929"/>
    </source>
</evidence>
<reference evidence="9 10" key="1">
    <citation type="journal article" date="2020" name="bioRxiv">
        <title>Sequence and annotation of 42 cannabis genomes reveals extensive copy number variation in cannabinoid synthesis and pathogen resistance genes.</title>
        <authorList>
            <person name="Mckernan K.J."/>
            <person name="Helbert Y."/>
            <person name="Kane L.T."/>
            <person name="Ebling H."/>
            <person name="Zhang L."/>
            <person name="Liu B."/>
            <person name="Eaton Z."/>
            <person name="Mclaughlin S."/>
            <person name="Kingan S."/>
            <person name="Baybayan P."/>
            <person name="Concepcion G."/>
            <person name="Jordan M."/>
            <person name="Riva A."/>
            <person name="Barbazuk W."/>
            <person name="Harkins T."/>
        </authorList>
    </citation>
    <scope>NUCLEOTIDE SEQUENCE [LARGE SCALE GENOMIC DNA]</scope>
    <source>
        <strain evidence="10">cv. Jamaican Lion 4</strain>
        <tissue evidence="9">Leaf</tissue>
    </source>
</reference>
<keyword evidence="4" id="KW-0238">DNA-binding</keyword>
<dbReference type="GO" id="GO:0005634">
    <property type="term" value="C:nucleus"/>
    <property type="evidence" value="ECO:0007669"/>
    <property type="project" value="UniProtKB-SubCell"/>
</dbReference>
<organism evidence="9 10">
    <name type="scientific">Cannabis sativa</name>
    <name type="common">Hemp</name>
    <name type="synonym">Marijuana</name>
    <dbReference type="NCBI Taxonomy" id="3483"/>
    <lineage>
        <taxon>Eukaryota</taxon>
        <taxon>Viridiplantae</taxon>
        <taxon>Streptophyta</taxon>
        <taxon>Embryophyta</taxon>
        <taxon>Tracheophyta</taxon>
        <taxon>Spermatophyta</taxon>
        <taxon>Magnoliopsida</taxon>
        <taxon>eudicotyledons</taxon>
        <taxon>Gunneridae</taxon>
        <taxon>Pentapetalae</taxon>
        <taxon>rosids</taxon>
        <taxon>fabids</taxon>
        <taxon>Rosales</taxon>
        <taxon>Cannabaceae</taxon>
        <taxon>Cannabis</taxon>
    </lineage>
</organism>
<dbReference type="InterPro" id="IPR009044">
    <property type="entry name" value="ssDNA-bd_transcriptional_reg"/>
</dbReference>
<evidence type="ECO:0000259" key="8">
    <source>
        <dbReference type="Pfam" id="PF02229"/>
    </source>
</evidence>
<evidence type="ECO:0000256" key="1">
    <source>
        <dbReference type="ARBA" id="ARBA00004123"/>
    </source>
</evidence>
<comment type="caution">
    <text evidence="9">The sequence shown here is derived from an EMBL/GenBank/DDBJ whole genome shotgun (WGS) entry which is preliminary data.</text>
</comment>
<name>A0A7J6GNU0_CANSA</name>
<dbReference type="EMBL" id="JAATIQ010000091">
    <property type="protein sequence ID" value="KAF4384491.1"/>
    <property type="molecule type" value="Genomic_DNA"/>
</dbReference>
<gene>
    <name evidence="9" type="ORF">G4B88_007128</name>
</gene>
<proteinExistence type="inferred from homology"/>
<evidence type="ECO:0000256" key="5">
    <source>
        <dbReference type="ARBA" id="ARBA00023163"/>
    </source>
</evidence>
<dbReference type="PANTHER" id="PTHR13215">
    <property type="entry name" value="RNA POLYMERASE II TRANSCRIPTIONAL COACTIVATOR"/>
    <property type="match status" value="1"/>
</dbReference>
<feature type="region of interest" description="Disordered" evidence="7">
    <location>
        <begin position="1"/>
        <end position="49"/>
    </location>
</feature>
<comment type="similarity">
    <text evidence="2">Belongs to the transcriptional coactivator PC4 family.</text>
</comment>
<evidence type="ECO:0000256" key="4">
    <source>
        <dbReference type="ARBA" id="ARBA00023125"/>
    </source>
</evidence>
<protein>
    <recommendedName>
        <fullName evidence="8">Transcriptional coactivator p15 (PC4) C-terminal domain-containing protein</fullName>
    </recommendedName>
</protein>
<evidence type="ECO:0000256" key="7">
    <source>
        <dbReference type="SAM" id="MobiDB-lite"/>
    </source>
</evidence>
<evidence type="ECO:0000256" key="2">
    <source>
        <dbReference type="ARBA" id="ARBA00009001"/>
    </source>
</evidence>
<dbReference type="SUPFAM" id="SSF54447">
    <property type="entry name" value="ssDNA-binding transcriptional regulator domain"/>
    <property type="match status" value="1"/>
</dbReference>
<dbReference type="GO" id="GO:0003713">
    <property type="term" value="F:transcription coactivator activity"/>
    <property type="evidence" value="ECO:0007669"/>
    <property type="project" value="InterPro"/>
</dbReference>
<accession>A0A7J6GNU0</accession>
<comment type="subcellular location">
    <subcellularLocation>
        <location evidence="1">Nucleus</location>
    </subcellularLocation>
</comment>
<dbReference type="FunFam" id="2.30.31.10:FF:000005">
    <property type="entry name" value="Putative transcriptional co-activator"/>
    <property type="match status" value="1"/>
</dbReference>
<keyword evidence="3" id="KW-0805">Transcription regulation</keyword>
<evidence type="ECO:0000313" key="9">
    <source>
        <dbReference type="EMBL" id="KAF4384491.1"/>
    </source>
</evidence>